<protein>
    <submittedName>
        <fullName evidence="2">GyrI-like domain-containing protein</fullName>
    </submittedName>
</protein>
<dbReference type="SUPFAM" id="SSF55136">
    <property type="entry name" value="Probable bacterial effector-binding domain"/>
    <property type="match status" value="1"/>
</dbReference>
<dbReference type="InterPro" id="IPR029442">
    <property type="entry name" value="GyrI-like"/>
</dbReference>
<keyword evidence="3" id="KW-1185">Reference proteome</keyword>
<dbReference type="SMART" id="SM00871">
    <property type="entry name" value="AraC_E_bind"/>
    <property type="match status" value="1"/>
</dbReference>
<evidence type="ECO:0000313" key="2">
    <source>
        <dbReference type="EMBL" id="WGW12138.1"/>
    </source>
</evidence>
<evidence type="ECO:0000313" key="3">
    <source>
        <dbReference type="Proteomes" id="UP001209083"/>
    </source>
</evidence>
<dbReference type="Pfam" id="PF06445">
    <property type="entry name" value="GyrI-like"/>
    <property type="match status" value="1"/>
</dbReference>
<feature type="domain" description="AraC effector-binding" evidence="1">
    <location>
        <begin position="10"/>
        <end position="160"/>
    </location>
</feature>
<accession>A0ABY8QT93</accession>
<evidence type="ECO:0000259" key="1">
    <source>
        <dbReference type="SMART" id="SM00871"/>
    </source>
</evidence>
<reference evidence="2 3" key="1">
    <citation type="submission" date="2023-05" db="EMBL/GenBank/DDBJ databases">
        <title>Lithophilousrod everest ZFBP1038 complete genpme.</title>
        <authorList>
            <person name="Tian M."/>
        </authorList>
    </citation>
    <scope>NUCLEOTIDE SEQUENCE [LARGE SCALE GENOMIC DNA]</scope>
    <source>
        <strain evidence="2 3">ZFBP1038</strain>
    </source>
</reference>
<dbReference type="Gene3D" id="3.20.80.10">
    <property type="entry name" value="Regulatory factor, effector binding domain"/>
    <property type="match status" value="1"/>
</dbReference>
<dbReference type="InterPro" id="IPR011256">
    <property type="entry name" value="Reg_factor_effector_dom_sf"/>
</dbReference>
<dbReference type="RefSeq" id="WP_349638937.1">
    <property type="nucleotide sequence ID" value="NZ_CP090958.1"/>
</dbReference>
<proteinExistence type="predicted"/>
<dbReference type="InterPro" id="IPR010499">
    <property type="entry name" value="AraC_E-bd"/>
</dbReference>
<organism evidence="2 3">
    <name type="scientific">Saxibacter everestensis</name>
    <dbReference type="NCBI Taxonomy" id="2909229"/>
    <lineage>
        <taxon>Bacteria</taxon>
        <taxon>Bacillati</taxon>
        <taxon>Actinomycetota</taxon>
        <taxon>Actinomycetes</taxon>
        <taxon>Micrococcales</taxon>
        <taxon>Brevibacteriaceae</taxon>
        <taxon>Saxibacter</taxon>
    </lineage>
</organism>
<dbReference type="EMBL" id="CP090958">
    <property type="protein sequence ID" value="WGW12138.1"/>
    <property type="molecule type" value="Genomic_DNA"/>
</dbReference>
<dbReference type="Proteomes" id="UP001209083">
    <property type="component" value="Chromosome"/>
</dbReference>
<name>A0ABY8QT93_9MICO</name>
<sequence length="164" mass="17706">MTSEPGAGASGPELITADQETTAVVRGVVRMSELRGFFDHSFQALPVAISAQDVAIMSPAFAFYHQPPGETADLEVGFITDRAIQPDGDVAAGSIPGGRVARLVHLGGYEGLGASWERLNSWIREQGLTPGQTIWEYYVTEPTPDMDPSELRTELNWSVEDNQG</sequence>
<gene>
    <name evidence="2" type="ORF">LWF01_18985</name>
</gene>